<dbReference type="SMART" id="SM00267">
    <property type="entry name" value="GGDEF"/>
    <property type="match status" value="1"/>
</dbReference>
<keyword evidence="1" id="KW-0597">Phosphoprotein</keyword>
<dbReference type="InterPro" id="IPR029787">
    <property type="entry name" value="Nucleotide_cyclase"/>
</dbReference>
<dbReference type="PROSITE" id="PS50887">
    <property type="entry name" value="GGDEF"/>
    <property type="match status" value="1"/>
</dbReference>
<dbReference type="Pfam" id="PF08668">
    <property type="entry name" value="HDOD"/>
    <property type="match status" value="1"/>
</dbReference>
<gene>
    <name evidence="6" type="ORF">GGR36_000517</name>
</gene>
<dbReference type="Gene3D" id="1.10.3210.10">
    <property type="entry name" value="Hypothetical protein af1432"/>
    <property type="match status" value="1"/>
</dbReference>
<feature type="region of interest" description="Disordered" evidence="2">
    <location>
        <begin position="644"/>
        <end position="669"/>
    </location>
</feature>
<dbReference type="NCBIfam" id="TIGR00254">
    <property type="entry name" value="GGDEF"/>
    <property type="match status" value="1"/>
</dbReference>
<evidence type="ECO:0000259" key="5">
    <source>
        <dbReference type="PROSITE" id="PS51833"/>
    </source>
</evidence>
<dbReference type="PROSITE" id="PS51833">
    <property type="entry name" value="HDOD"/>
    <property type="match status" value="1"/>
</dbReference>
<dbReference type="SUPFAM" id="SSF109604">
    <property type="entry name" value="HD-domain/PDEase-like"/>
    <property type="match status" value="1"/>
</dbReference>
<dbReference type="PROSITE" id="PS50110">
    <property type="entry name" value="RESPONSE_REGULATORY"/>
    <property type="match status" value="1"/>
</dbReference>
<dbReference type="PANTHER" id="PTHR33525">
    <property type="match status" value="1"/>
</dbReference>
<evidence type="ECO:0000313" key="6">
    <source>
        <dbReference type="EMBL" id="MBB4011209.1"/>
    </source>
</evidence>
<dbReference type="Pfam" id="PF00072">
    <property type="entry name" value="Response_reg"/>
    <property type="match status" value="1"/>
</dbReference>
<dbReference type="SUPFAM" id="SSF52172">
    <property type="entry name" value="CheY-like"/>
    <property type="match status" value="1"/>
</dbReference>
<evidence type="ECO:0000256" key="2">
    <source>
        <dbReference type="SAM" id="MobiDB-lite"/>
    </source>
</evidence>
<organism evidence="6 7">
    <name type="scientific">Niveibacterium umoris</name>
    <dbReference type="NCBI Taxonomy" id="1193620"/>
    <lineage>
        <taxon>Bacteria</taxon>
        <taxon>Pseudomonadati</taxon>
        <taxon>Pseudomonadota</taxon>
        <taxon>Betaproteobacteria</taxon>
        <taxon>Rhodocyclales</taxon>
        <taxon>Rhodocyclaceae</taxon>
        <taxon>Niveibacterium</taxon>
    </lineage>
</organism>
<dbReference type="Gene3D" id="3.40.50.2300">
    <property type="match status" value="1"/>
</dbReference>
<reference evidence="6 7" key="1">
    <citation type="submission" date="2020-08" db="EMBL/GenBank/DDBJ databases">
        <title>Genomic Encyclopedia of Type Strains, Phase IV (KMG-IV): sequencing the most valuable type-strain genomes for metagenomic binning, comparative biology and taxonomic classification.</title>
        <authorList>
            <person name="Goeker M."/>
        </authorList>
    </citation>
    <scope>NUCLEOTIDE SEQUENCE [LARGE SCALE GENOMIC DNA]</scope>
    <source>
        <strain evidence="6 7">DSM 106739</strain>
    </source>
</reference>
<accession>A0A840BHY2</accession>
<evidence type="ECO:0000259" key="4">
    <source>
        <dbReference type="PROSITE" id="PS50887"/>
    </source>
</evidence>
<evidence type="ECO:0000259" key="3">
    <source>
        <dbReference type="PROSITE" id="PS50110"/>
    </source>
</evidence>
<protein>
    <submittedName>
        <fullName evidence="6">Diguanylate cyclase (GGDEF)-like protein</fullName>
    </submittedName>
</protein>
<dbReference type="Proteomes" id="UP000561045">
    <property type="component" value="Unassembled WGS sequence"/>
</dbReference>
<dbReference type="GO" id="GO:0000160">
    <property type="term" value="P:phosphorelay signal transduction system"/>
    <property type="evidence" value="ECO:0007669"/>
    <property type="project" value="InterPro"/>
</dbReference>
<dbReference type="Pfam" id="PF00990">
    <property type="entry name" value="GGDEF"/>
    <property type="match status" value="1"/>
</dbReference>
<dbReference type="SUPFAM" id="SSF55073">
    <property type="entry name" value="Nucleotide cyclase"/>
    <property type="match status" value="1"/>
</dbReference>
<evidence type="ECO:0000256" key="1">
    <source>
        <dbReference type="PROSITE-ProRule" id="PRU00169"/>
    </source>
</evidence>
<dbReference type="RefSeq" id="WP_207064322.1">
    <property type="nucleotide sequence ID" value="NZ_BAABLE010000011.1"/>
</dbReference>
<dbReference type="InterPro" id="IPR011006">
    <property type="entry name" value="CheY-like_superfamily"/>
</dbReference>
<dbReference type="AlphaFoldDB" id="A0A840BHY2"/>
<dbReference type="InterPro" id="IPR000160">
    <property type="entry name" value="GGDEF_dom"/>
</dbReference>
<feature type="domain" description="GGDEF" evidence="4">
    <location>
        <begin position="524"/>
        <end position="661"/>
    </location>
</feature>
<feature type="domain" description="HDOD" evidence="5">
    <location>
        <begin position="24"/>
        <end position="219"/>
    </location>
</feature>
<dbReference type="InterPro" id="IPR043128">
    <property type="entry name" value="Rev_trsase/Diguanyl_cyclase"/>
</dbReference>
<dbReference type="InterPro" id="IPR052340">
    <property type="entry name" value="RNase_Y/CdgJ"/>
</dbReference>
<feature type="modified residue" description="4-aspartylphosphate" evidence="1">
    <location>
        <position position="393"/>
    </location>
</feature>
<dbReference type="EMBL" id="JACIET010000001">
    <property type="protein sequence ID" value="MBB4011209.1"/>
    <property type="molecule type" value="Genomic_DNA"/>
</dbReference>
<evidence type="ECO:0000313" key="7">
    <source>
        <dbReference type="Proteomes" id="UP000561045"/>
    </source>
</evidence>
<feature type="domain" description="Response regulatory" evidence="3">
    <location>
        <begin position="344"/>
        <end position="460"/>
    </location>
</feature>
<dbReference type="CDD" id="cd01949">
    <property type="entry name" value="GGDEF"/>
    <property type="match status" value="1"/>
</dbReference>
<dbReference type="Gene3D" id="3.30.70.270">
    <property type="match status" value="1"/>
</dbReference>
<keyword evidence="7" id="KW-1185">Reference proteome</keyword>
<dbReference type="SMART" id="SM00448">
    <property type="entry name" value="REC"/>
    <property type="match status" value="1"/>
</dbReference>
<proteinExistence type="predicted"/>
<dbReference type="PANTHER" id="PTHR33525:SF4">
    <property type="entry name" value="CYCLIC DI-GMP PHOSPHODIESTERASE CDGJ"/>
    <property type="match status" value="1"/>
</dbReference>
<dbReference type="InterPro" id="IPR013976">
    <property type="entry name" value="HDOD"/>
</dbReference>
<dbReference type="InterPro" id="IPR001789">
    <property type="entry name" value="Sig_transdc_resp-reg_receiver"/>
</dbReference>
<name>A0A840BHY2_9RHOO</name>
<comment type="caution">
    <text evidence="6">The sequence shown here is derived from an EMBL/GenBank/DDBJ whole genome shotgun (WGS) entry which is preliminary data.</text>
</comment>
<sequence>MNGCPPISALDVNRIERLRLAGDLPSPRGVALAIMRAAQSDDVSTSELSQIIKTDPAFVARVVKAANGVLGFGRRPVSSVHDALMVLGLPAVRTLALGFSLLSNYRTGGCRQFDYEGLWSSSLMRAVAMQAIVKRTRVAPPDEAYCIGLLSRIGELALATIYPDQYGELAAEPNGDPDALLQREKAAFAIDHLELGALMLSDWGIPEAYVTAVLHHEHPVRAQLPDDSRESGMCMALALAAQLARFCVTPAVQQPALIGRLLELGRAVGYDAPTLFETCDLAAREWSEWCALLQLPLCPIEPFATLAERPSVEAPAETIAKEVKPSARTVDDVTAMPPRANHMRVLLVESDAALRTGVRAVLDGAGHEVQEADSVAMATELALVMQPHMMIIDWTLPDGSGLGLVERLRQTRMGRSIYVLVLTSHENEQRLVDAFESGVDDFITKPINDRVLLARLRAGLRVVRLHQEVERDREEVRQFASELAISNRRLSETALTDALTGFPNRRHFLERLKQEWSAAGRHHRPLACMLVRVTGFGQIAETYGRELGDRVIARTAEVLKQCLRTHDIVARVGDGEFAVLCPDTAAGPAQLVAQRICRQVEESPVSSGRLQLSISVEIGVAARDDAMDSPDALMNQASSAFEGAKDLQESAGANSSPSRPGGVLGAVMH</sequence>